<dbReference type="PANTHER" id="PTHR24345">
    <property type="entry name" value="SERINE/THREONINE-PROTEIN KINASE PLK"/>
    <property type="match status" value="1"/>
</dbReference>
<dbReference type="PROSITE" id="PS00108">
    <property type="entry name" value="PROTEIN_KINASE_ST"/>
    <property type="match status" value="1"/>
</dbReference>
<evidence type="ECO:0000313" key="8">
    <source>
        <dbReference type="EMBL" id="GJJ70101.1"/>
    </source>
</evidence>
<dbReference type="GO" id="GO:0005524">
    <property type="term" value="F:ATP binding"/>
    <property type="evidence" value="ECO:0007669"/>
    <property type="project" value="UniProtKB-KW"/>
</dbReference>
<evidence type="ECO:0000313" key="9">
    <source>
        <dbReference type="Proteomes" id="UP000827284"/>
    </source>
</evidence>
<feature type="compositionally biased region" description="Low complexity" evidence="6">
    <location>
        <begin position="494"/>
        <end position="504"/>
    </location>
</feature>
<dbReference type="PROSITE" id="PS50011">
    <property type="entry name" value="PROTEIN_KINASE_DOM"/>
    <property type="match status" value="1"/>
</dbReference>
<reference evidence="8" key="1">
    <citation type="submission" date="2021-11" db="EMBL/GenBank/DDBJ databases">
        <authorList>
            <person name="Herlambang A."/>
            <person name="Guo Y."/>
            <person name="Takashima Y."/>
            <person name="Nishizawa T."/>
        </authorList>
    </citation>
    <scope>NUCLEOTIDE SEQUENCE</scope>
    <source>
        <strain evidence="8">E1425</strain>
    </source>
</reference>
<evidence type="ECO:0000256" key="3">
    <source>
        <dbReference type="ARBA" id="ARBA00022741"/>
    </source>
</evidence>
<gene>
    <name evidence="8" type="ORF">EMPS_02450</name>
</gene>
<feature type="compositionally biased region" description="Low complexity" evidence="6">
    <location>
        <begin position="618"/>
        <end position="636"/>
    </location>
</feature>
<feature type="compositionally biased region" description="Acidic residues" evidence="6">
    <location>
        <begin position="379"/>
        <end position="389"/>
    </location>
</feature>
<feature type="region of interest" description="Disordered" evidence="6">
    <location>
        <begin position="618"/>
        <end position="658"/>
    </location>
</feature>
<keyword evidence="9" id="KW-1185">Reference proteome</keyword>
<dbReference type="InterPro" id="IPR008271">
    <property type="entry name" value="Ser/Thr_kinase_AS"/>
</dbReference>
<name>A0A9P3H4Q7_9FUNG</name>
<dbReference type="PANTHER" id="PTHR24345:SF91">
    <property type="entry name" value="SERINE_THREONINE-PROTEIN KINASE PLK4"/>
    <property type="match status" value="1"/>
</dbReference>
<keyword evidence="3" id="KW-0547">Nucleotide-binding</keyword>
<keyword evidence="2" id="KW-0808">Transferase</keyword>
<dbReference type="GO" id="GO:0004674">
    <property type="term" value="F:protein serine/threonine kinase activity"/>
    <property type="evidence" value="ECO:0007669"/>
    <property type="project" value="UniProtKB-KW"/>
</dbReference>
<accession>A0A9P3H4Q7</accession>
<dbReference type="OrthoDB" id="541276at2759"/>
<feature type="compositionally biased region" description="Basic and acidic residues" evidence="6">
    <location>
        <begin position="338"/>
        <end position="347"/>
    </location>
</feature>
<dbReference type="Pfam" id="PF00069">
    <property type="entry name" value="Pkinase"/>
    <property type="match status" value="1"/>
</dbReference>
<keyword evidence="4" id="KW-0418">Kinase</keyword>
<dbReference type="InterPro" id="IPR000719">
    <property type="entry name" value="Prot_kinase_dom"/>
</dbReference>
<comment type="caution">
    <text evidence="8">The sequence shown here is derived from an EMBL/GenBank/DDBJ whole genome shotgun (WGS) entry which is preliminary data.</text>
</comment>
<feature type="domain" description="Protein kinase" evidence="7">
    <location>
        <begin position="31"/>
        <end position="328"/>
    </location>
</feature>
<feature type="region of interest" description="Disordered" evidence="6">
    <location>
        <begin position="338"/>
        <end position="421"/>
    </location>
</feature>
<keyword evidence="5" id="KW-0067">ATP-binding</keyword>
<feature type="region of interest" description="Disordered" evidence="6">
    <location>
        <begin position="486"/>
        <end position="551"/>
    </location>
</feature>
<evidence type="ECO:0000256" key="4">
    <source>
        <dbReference type="ARBA" id="ARBA00022777"/>
    </source>
</evidence>
<proteinExistence type="predicted"/>
<feature type="compositionally biased region" description="Basic and acidic residues" evidence="6">
    <location>
        <begin position="508"/>
        <end position="522"/>
    </location>
</feature>
<feature type="compositionally biased region" description="Low complexity" evidence="6">
    <location>
        <begin position="407"/>
        <end position="421"/>
    </location>
</feature>
<feature type="compositionally biased region" description="Low complexity" evidence="6">
    <location>
        <begin position="357"/>
        <end position="378"/>
    </location>
</feature>
<dbReference type="SUPFAM" id="SSF56112">
    <property type="entry name" value="Protein kinase-like (PK-like)"/>
    <property type="match status" value="1"/>
</dbReference>
<dbReference type="InterPro" id="IPR011009">
    <property type="entry name" value="Kinase-like_dom_sf"/>
</dbReference>
<dbReference type="SMART" id="SM00220">
    <property type="entry name" value="S_TKc"/>
    <property type="match status" value="1"/>
</dbReference>
<dbReference type="Gene3D" id="1.10.510.10">
    <property type="entry name" value="Transferase(Phosphotransferase) domain 1"/>
    <property type="match status" value="1"/>
</dbReference>
<evidence type="ECO:0000256" key="6">
    <source>
        <dbReference type="SAM" id="MobiDB-lite"/>
    </source>
</evidence>
<evidence type="ECO:0000256" key="2">
    <source>
        <dbReference type="ARBA" id="ARBA00022679"/>
    </source>
</evidence>
<sequence>MNIQLSAVDSVTGARERIGDLLRDGTQRVSYQIVDVLGYGTYGCIYLAKTLSTSPGTLPEYKAIKCLSKKGLNPAQLVLQRQEIDLHLSLSSARKGQHPHIVDMSSVVETKDSLYLVMEYCSGGDLYDTITSQHAAAHDSGVDFAPPGAVGARCLNVHSDASVLDAMVQIISALAHSHSRQVFHRDLKPENILVAGDGSLKLADFGLATKERVSTDFGCGSSFYMAPEQQPRTSAGRRPYSPSKSDVWSLGIIFLNLRFGRNPWKLSRVDVDATFAAFAQNPEVLKEMFPELSSSALFFLKRVLCVDPSDRADCFEALELIRRVDKIVCEDSLGDRDPKDLRTGCDDDRVDSEMSVDDSSVTSSRSSGQDSLSRQSLEGEQDEAQETEESSMFRMEDDYGARKGHRSCSSSWSMSSGQSMKSWSDMIEEDEMDFSLPVEFGEPTVESEEAVSVVETDSHISLEAEEHLQLPQGGHIASAVVSSNHTSSNITTCNNNNNNNNNNNHPPARVDRNYVYRPAHSDDPDDDCATTLYTQPSQRYDHTSNNNNTNTNSKYCYYNNTNYFNNLCKINAPPPPPVTTRPPSPLWSSNLAWIDDDLSFDFAHAGFARLSELMFPSSSSSSNSSSRNGSRPCSPGLFLAPMHGGRTGVFGFGPRDPA</sequence>
<reference evidence="8" key="2">
    <citation type="journal article" date="2022" name="Microbiol. Resour. Announc.">
        <title>Whole-Genome Sequence of Entomortierella parvispora E1425, a Mucoromycotan Fungus Associated with Burkholderiaceae-Related Endosymbiotic Bacteria.</title>
        <authorList>
            <person name="Herlambang A."/>
            <person name="Guo Y."/>
            <person name="Takashima Y."/>
            <person name="Narisawa K."/>
            <person name="Ohta H."/>
            <person name="Nishizawa T."/>
        </authorList>
    </citation>
    <scope>NUCLEOTIDE SEQUENCE</scope>
    <source>
        <strain evidence="8">E1425</strain>
    </source>
</reference>
<keyword evidence="1" id="KW-0723">Serine/threonine-protein kinase</keyword>
<evidence type="ECO:0000256" key="1">
    <source>
        <dbReference type="ARBA" id="ARBA00022527"/>
    </source>
</evidence>
<dbReference type="GO" id="GO:0005634">
    <property type="term" value="C:nucleus"/>
    <property type="evidence" value="ECO:0007669"/>
    <property type="project" value="TreeGrafter"/>
</dbReference>
<dbReference type="EMBL" id="BQFW01000003">
    <property type="protein sequence ID" value="GJJ70101.1"/>
    <property type="molecule type" value="Genomic_DNA"/>
</dbReference>
<protein>
    <recommendedName>
        <fullName evidence="7">Protein kinase domain-containing protein</fullName>
    </recommendedName>
</protein>
<organism evidence="8 9">
    <name type="scientific">Entomortierella parvispora</name>
    <dbReference type="NCBI Taxonomy" id="205924"/>
    <lineage>
        <taxon>Eukaryota</taxon>
        <taxon>Fungi</taxon>
        <taxon>Fungi incertae sedis</taxon>
        <taxon>Mucoromycota</taxon>
        <taxon>Mortierellomycotina</taxon>
        <taxon>Mortierellomycetes</taxon>
        <taxon>Mortierellales</taxon>
        <taxon>Mortierellaceae</taxon>
        <taxon>Entomortierella</taxon>
    </lineage>
</organism>
<dbReference type="Proteomes" id="UP000827284">
    <property type="component" value="Unassembled WGS sequence"/>
</dbReference>
<evidence type="ECO:0000259" key="7">
    <source>
        <dbReference type="PROSITE" id="PS50011"/>
    </source>
</evidence>
<evidence type="ECO:0000256" key="5">
    <source>
        <dbReference type="ARBA" id="ARBA00022840"/>
    </source>
</evidence>
<dbReference type="AlphaFoldDB" id="A0A9P3H4Q7"/>